<keyword evidence="8" id="KW-1185">Reference proteome</keyword>
<evidence type="ECO:0008006" key="9">
    <source>
        <dbReference type="Google" id="ProtNLM"/>
    </source>
</evidence>
<evidence type="ECO:0000256" key="1">
    <source>
        <dbReference type="ARBA" id="ARBA00001924"/>
    </source>
</evidence>
<dbReference type="GO" id="GO:0006790">
    <property type="term" value="P:sulfur compound metabolic process"/>
    <property type="evidence" value="ECO:0007669"/>
    <property type="project" value="TreeGrafter"/>
</dbReference>
<evidence type="ECO:0000313" key="8">
    <source>
        <dbReference type="Proteomes" id="UP000077202"/>
    </source>
</evidence>
<dbReference type="GO" id="GO:0030151">
    <property type="term" value="F:molybdenum ion binding"/>
    <property type="evidence" value="ECO:0007669"/>
    <property type="project" value="InterPro"/>
</dbReference>
<dbReference type="Gene3D" id="2.60.40.650">
    <property type="match status" value="1"/>
</dbReference>
<dbReference type="FunFam" id="3.90.420.10:FF:000004">
    <property type="entry name" value="Sulfite oxidase"/>
    <property type="match status" value="1"/>
</dbReference>
<dbReference type="GO" id="GO:0005739">
    <property type="term" value="C:mitochondrion"/>
    <property type="evidence" value="ECO:0007669"/>
    <property type="project" value="TreeGrafter"/>
</dbReference>
<dbReference type="GO" id="GO:0020037">
    <property type="term" value="F:heme binding"/>
    <property type="evidence" value="ECO:0007669"/>
    <property type="project" value="TreeGrafter"/>
</dbReference>
<dbReference type="PRINTS" id="PR00407">
    <property type="entry name" value="EUMOPTERIN"/>
</dbReference>
<accession>A0A176VCV4</accession>
<feature type="domain" description="Oxidoreductase molybdopterin-binding" evidence="5">
    <location>
        <begin position="53"/>
        <end position="235"/>
    </location>
</feature>
<keyword evidence="2" id="KW-0500">Molybdenum</keyword>
<keyword evidence="4" id="KW-0560">Oxidoreductase</keyword>
<evidence type="ECO:0000259" key="5">
    <source>
        <dbReference type="Pfam" id="PF00174"/>
    </source>
</evidence>
<evidence type="ECO:0000256" key="3">
    <source>
        <dbReference type="ARBA" id="ARBA00022723"/>
    </source>
</evidence>
<dbReference type="AlphaFoldDB" id="A0A176VCV4"/>
<keyword evidence="3" id="KW-0479">Metal-binding</keyword>
<protein>
    <recommendedName>
        <fullName evidence="9">Sulfite oxidase</fullName>
    </recommendedName>
</protein>
<dbReference type="PANTHER" id="PTHR19372:SF7">
    <property type="entry name" value="SULFITE OXIDASE, MITOCHONDRIAL"/>
    <property type="match status" value="1"/>
</dbReference>
<reference evidence="7" key="1">
    <citation type="submission" date="2016-03" db="EMBL/GenBank/DDBJ databases">
        <title>Mechanisms controlling the formation of the plant cell surface in tip-growing cells are functionally conserved among land plants.</title>
        <authorList>
            <person name="Honkanen S."/>
            <person name="Jones V.A."/>
            <person name="Morieri G."/>
            <person name="Champion C."/>
            <person name="Hetherington A.J."/>
            <person name="Kelly S."/>
            <person name="Saint-Marcoux D."/>
            <person name="Proust H."/>
            <person name="Prescott H."/>
            <person name="Dolan L."/>
        </authorList>
    </citation>
    <scope>NUCLEOTIDE SEQUENCE [LARGE SCALE GENOMIC DNA]</scope>
    <source>
        <tissue evidence="7">Whole gametophyte</tissue>
    </source>
</reference>
<comment type="caution">
    <text evidence="7">The sequence shown here is derived from an EMBL/GenBank/DDBJ whole genome shotgun (WGS) entry which is preliminary data.</text>
</comment>
<dbReference type="Proteomes" id="UP000077202">
    <property type="component" value="Unassembled WGS sequence"/>
</dbReference>
<dbReference type="PANTHER" id="PTHR19372">
    <property type="entry name" value="SULFITE REDUCTASE"/>
    <property type="match status" value="1"/>
</dbReference>
<comment type="cofactor">
    <cofactor evidence="1">
        <name>Mo-molybdopterin</name>
        <dbReference type="ChEBI" id="CHEBI:71302"/>
    </cofactor>
</comment>
<evidence type="ECO:0000256" key="4">
    <source>
        <dbReference type="ARBA" id="ARBA00023002"/>
    </source>
</evidence>
<evidence type="ECO:0000256" key="2">
    <source>
        <dbReference type="ARBA" id="ARBA00022505"/>
    </source>
</evidence>
<evidence type="ECO:0000259" key="6">
    <source>
        <dbReference type="Pfam" id="PF03404"/>
    </source>
</evidence>
<proteinExistence type="predicted"/>
<dbReference type="InterPro" id="IPR014756">
    <property type="entry name" value="Ig_E-set"/>
</dbReference>
<dbReference type="InterPro" id="IPR008335">
    <property type="entry name" value="Mopterin_OxRdtase_euk"/>
</dbReference>
<feature type="domain" description="Moybdenum cofactor oxidoreductase dimerisation" evidence="6">
    <location>
        <begin position="260"/>
        <end position="353"/>
    </location>
</feature>
<dbReference type="InterPro" id="IPR036374">
    <property type="entry name" value="OxRdtase_Mopterin-bd_sf"/>
</dbReference>
<dbReference type="Pfam" id="PF03404">
    <property type="entry name" value="Mo-co_dimer"/>
    <property type="match status" value="1"/>
</dbReference>
<dbReference type="EMBL" id="LVLJ01004129">
    <property type="protein sequence ID" value="OAE18131.1"/>
    <property type="molecule type" value="Genomic_DNA"/>
</dbReference>
<dbReference type="Gene3D" id="3.90.420.10">
    <property type="entry name" value="Oxidoreductase, molybdopterin-binding domain"/>
    <property type="match status" value="1"/>
</dbReference>
<dbReference type="InterPro" id="IPR005066">
    <property type="entry name" value="MoCF_OxRdtse_dimer"/>
</dbReference>
<dbReference type="SUPFAM" id="SSF81296">
    <property type="entry name" value="E set domains"/>
    <property type="match status" value="1"/>
</dbReference>
<dbReference type="InterPro" id="IPR000572">
    <property type="entry name" value="OxRdtase_Mopterin-bd_dom"/>
</dbReference>
<dbReference type="SUPFAM" id="SSF56524">
    <property type="entry name" value="Oxidoreductase molybdopterin-binding domain"/>
    <property type="match status" value="1"/>
</dbReference>
<sequence length="479" mass="52987">MALLIGPKDYENEPPRHPALRINAKEPFNAEPPPSALVASYITPIDMFYKRNHGPIPILKDPSSYRLEITGLAPKKLSLSLEAIRSLKKHTVVATLQCAGNRRTAMSDTRKVKGVGWGISALGNGIWGGVLLSDVLELAGIPCYTRRSANGGKHVEFISVDQCKEEKGGPYRASVPLLQATDPEAEVLLAYEMNGEELTRDHGYPLRIVVPGVIGARSVKWLASIDICPIECQGFFQQQDYKMFPPWVDWNNIVWPSRRPLMDFPVQCAICTPSDGSFIKTGTTVKISGYALSGGGRGIERVEVSLDGGRTWIEATRLQSGRSAPSNSYISDVDEQREKWAWVLWEYSTTMTPPTTIIAKANIVVDSSPKPRSFNNSLNHIASAPALDKAIYSASVEESAIDFCFFDVQLMVPPLSWKQYPEVDRLVSRQPPQSASDYPVKPDGLSTLVNTKPKSRVPFRYLKILLTAFQCINTGFDMN</sequence>
<gene>
    <name evidence="7" type="ORF">AXG93_4101s1180</name>
</gene>
<organism evidence="7 8">
    <name type="scientific">Marchantia polymorpha subsp. ruderalis</name>
    <dbReference type="NCBI Taxonomy" id="1480154"/>
    <lineage>
        <taxon>Eukaryota</taxon>
        <taxon>Viridiplantae</taxon>
        <taxon>Streptophyta</taxon>
        <taxon>Embryophyta</taxon>
        <taxon>Marchantiophyta</taxon>
        <taxon>Marchantiopsida</taxon>
        <taxon>Marchantiidae</taxon>
        <taxon>Marchantiales</taxon>
        <taxon>Marchantiaceae</taxon>
        <taxon>Marchantia</taxon>
    </lineage>
</organism>
<evidence type="ECO:0000313" key="7">
    <source>
        <dbReference type="EMBL" id="OAE18131.1"/>
    </source>
</evidence>
<name>A0A176VCV4_MARPO</name>
<dbReference type="GO" id="GO:0043546">
    <property type="term" value="F:molybdopterin cofactor binding"/>
    <property type="evidence" value="ECO:0007669"/>
    <property type="project" value="TreeGrafter"/>
</dbReference>
<dbReference type="Pfam" id="PF00174">
    <property type="entry name" value="Oxidored_molyb"/>
    <property type="match status" value="1"/>
</dbReference>
<dbReference type="GO" id="GO:0008482">
    <property type="term" value="F:sulfite oxidase activity"/>
    <property type="evidence" value="ECO:0007669"/>
    <property type="project" value="TreeGrafter"/>
</dbReference>